<dbReference type="GO" id="GO:0051537">
    <property type="term" value="F:2 iron, 2 sulfur cluster binding"/>
    <property type="evidence" value="ECO:0007669"/>
    <property type="project" value="UniProtKB-KW"/>
</dbReference>
<keyword evidence="4" id="KW-0479">Metal-binding</keyword>
<dbReference type="PRINTS" id="PR00368">
    <property type="entry name" value="FADPNR"/>
</dbReference>
<evidence type="ECO:0000256" key="8">
    <source>
        <dbReference type="ARBA" id="ARBA00023014"/>
    </source>
</evidence>
<evidence type="ECO:0000256" key="1">
    <source>
        <dbReference type="ARBA" id="ARBA00006442"/>
    </source>
</evidence>
<evidence type="ECO:0000256" key="7">
    <source>
        <dbReference type="ARBA" id="ARBA00023004"/>
    </source>
</evidence>
<reference evidence="10" key="3">
    <citation type="submission" date="2025-09" db="UniProtKB">
        <authorList>
            <consortium name="Ensembl"/>
        </authorList>
    </citation>
    <scope>IDENTIFICATION</scope>
</reference>
<dbReference type="PANTHER" id="PTHR43557">
    <property type="entry name" value="APOPTOSIS-INDUCING FACTOR 1"/>
    <property type="match status" value="1"/>
</dbReference>
<dbReference type="FunFam" id="2.102.10.10:FF:000003">
    <property type="entry name" value="apoptosis-inducing factor 3 isoform X2"/>
    <property type="match status" value="1"/>
</dbReference>
<dbReference type="Gene3D" id="2.102.10.10">
    <property type="entry name" value="Rieske [2Fe-2S] iron-sulphur domain"/>
    <property type="match status" value="1"/>
</dbReference>
<dbReference type="GO" id="GO:0046872">
    <property type="term" value="F:metal ion binding"/>
    <property type="evidence" value="ECO:0007669"/>
    <property type="project" value="UniProtKB-KW"/>
</dbReference>
<dbReference type="Pfam" id="PF07992">
    <property type="entry name" value="Pyr_redox_2"/>
    <property type="match status" value="1"/>
</dbReference>
<dbReference type="InterPro" id="IPR036188">
    <property type="entry name" value="FAD/NAD-bd_sf"/>
</dbReference>
<dbReference type="Proteomes" id="UP000007635">
    <property type="component" value="Chromosome I"/>
</dbReference>
<evidence type="ECO:0000256" key="5">
    <source>
        <dbReference type="ARBA" id="ARBA00022827"/>
    </source>
</evidence>
<accession>A0AAQ4RUZ1</accession>
<dbReference type="Pfam" id="PF00355">
    <property type="entry name" value="Rieske"/>
    <property type="match status" value="1"/>
</dbReference>
<dbReference type="GO" id="GO:0005737">
    <property type="term" value="C:cytoplasm"/>
    <property type="evidence" value="ECO:0007669"/>
    <property type="project" value="TreeGrafter"/>
</dbReference>
<dbReference type="PANTHER" id="PTHR43557:SF7">
    <property type="entry name" value="RIESKE DOMAIN-CONTAINING PROTEIN"/>
    <property type="match status" value="1"/>
</dbReference>
<dbReference type="Ensembl" id="ENSGACT00000053265.1">
    <property type="protein sequence ID" value="ENSGACP00000066830.1"/>
    <property type="gene ID" value="ENSGACG00000008468.2"/>
</dbReference>
<dbReference type="Gene3D" id="3.50.50.60">
    <property type="entry name" value="FAD/NAD(P)-binding domain"/>
    <property type="match status" value="2"/>
</dbReference>
<dbReference type="InterPro" id="IPR016156">
    <property type="entry name" value="FAD/NAD-linked_Rdtase_dimer_sf"/>
</dbReference>
<evidence type="ECO:0000313" key="11">
    <source>
        <dbReference type="Proteomes" id="UP000007635"/>
    </source>
</evidence>
<keyword evidence="6" id="KW-0560">Oxidoreductase</keyword>
<dbReference type="InterPro" id="IPR050446">
    <property type="entry name" value="FAD-oxidoreductase/Apoptosis"/>
</dbReference>
<keyword evidence="3" id="KW-0001">2Fe-2S</keyword>
<dbReference type="Gene3D" id="3.30.390.30">
    <property type="match status" value="1"/>
</dbReference>
<dbReference type="Pfam" id="PF14759">
    <property type="entry name" value="Reductase_C"/>
    <property type="match status" value="1"/>
</dbReference>
<comment type="similarity">
    <text evidence="1">Belongs to the FAD-dependent oxidoreductase family.</text>
</comment>
<evidence type="ECO:0000256" key="6">
    <source>
        <dbReference type="ARBA" id="ARBA00023002"/>
    </source>
</evidence>
<feature type="domain" description="Rieske" evidence="9">
    <location>
        <begin position="126"/>
        <end position="221"/>
    </location>
</feature>
<dbReference type="GO" id="GO:0016651">
    <property type="term" value="F:oxidoreductase activity, acting on NAD(P)H"/>
    <property type="evidence" value="ECO:0007669"/>
    <property type="project" value="TreeGrafter"/>
</dbReference>
<keyword evidence="2" id="KW-0285">Flavoprotein</keyword>
<dbReference type="GeneTree" id="ENSGT00940000164941"/>
<evidence type="ECO:0000313" key="10">
    <source>
        <dbReference type="Ensembl" id="ENSGACP00000066830.1"/>
    </source>
</evidence>
<dbReference type="SUPFAM" id="SSF50022">
    <property type="entry name" value="ISP domain"/>
    <property type="match status" value="1"/>
</dbReference>
<dbReference type="InterPro" id="IPR028202">
    <property type="entry name" value="Reductase_C"/>
</dbReference>
<dbReference type="SUPFAM" id="SSF51905">
    <property type="entry name" value="FAD/NAD(P)-binding domain"/>
    <property type="match status" value="1"/>
</dbReference>
<protein>
    <submittedName>
        <fullName evidence="10">Apoptosis inducing factor mitochondria associated 4</fullName>
    </submittedName>
</protein>
<dbReference type="InterPro" id="IPR023753">
    <property type="entry name" value="FAD/NAD-binding_dom"/>
</dbReference>
<dbReference type="InterPro" id="IPR017941">
    <property type="entry name" value="Rieske_2Fe-2S"/>
</dbReference>
<evidence type="ECO:0000259" key="9">
    <source>
        <dbReference type="PROSITE" id="PS51296"/>
    </source>
</evidence>
<dbReference type="SUPFAM" id="SSF55424">
    <property type="entry name" value="FAD/NAD-linked reductases, dimerisation (C-terminal) domain"/>
    <property type="match status" value="1"/>
</dbReference>
<name>A0AAQ4RUZ1_GASAC</name>
<dbReference type="AlphaFoldDB" id="A0AAQ4RUZ1"/>
<evidence type="ECO:0000256" key="2">
    <source>
        <dbReference type="ARBA" id="ARBA00022630"/>
    </source>
</evidence>
<evidence type="ECO:0000256" key="3">
    <source>
        <dbReference type="ARBA" id="ARBA00022714"/>
    </source>
</evidence>
<reference evidence="10 11" key="1">
    <citation type="journal article" date="2021" name="G3 (Bethesda)">
        <title>Improved contiguity of the threespine stickleback genome using long-read sequencing.</title>
        <authorList>
            <person name="Nath S."/>
            <person name="Shaw D.E."/>
            <person name="White M.A."/>
        </authorList>
    </citation>
    <scope>NUCLEOTIDE SEQUENCE [LARGE SCALE GENOMIC DNA]</scope>
    <source>
        <strain evidence="10 11">Lake Benthic</strain>
    </source>
</reference>
<dbReference type="InterPro" id="IPR036922">
    <property type="entry name" value="Rieske_2Fe-2S_sf"/>
</dbReference>
<sequence>MSTTVVSRYEGLSRMIQARGVAFPAPSCRQGNQTKHVSKKTKPIKDQLFVVWCIESPPSDDLLQRHGRLWEGLVPRDSNRLSRGAISLDASFLCSVDVGGRKAGMNRCKGPGQGAEEQQEEEEVTGMVCQEVDLRDGQMKEVTVGDQKVLLVRTRGQYSAVGSQCSHYNAPLVKGVLVGDRVRCPFHGACFNVRTGDIEEYPGLDCLPSYKVKVEDGKVYVSIHKNSLKLTKRVKEMCTREPDIQHTTLLIGGGPASLVCAETLRQNCYQGRIVIVTKDTLPPFDKPKLSKALDLDSSSILLRPSDFYQQHGVEVWTRKEVVSVDPAEKSVKLSDGSLQRYDQLLISTGCRARPLDCPGWDLHGVKLLQTHEDANEIHHSALGQKAVVIGASFIGMEVASYLSNTAASVAVVGPSRYPYERSLGPQIGRMIMQMLEEKNVKFYMTDFVDEIKGENGKVKGVLLKSGIVLEADVVIAGIGVIPNSDFLTGSQLEVDSRKAVIVDKFMRTNIPDIFSAGDVTSFPLTIRGDQRVNVGHWQMSQAQGRVAALNMLKKPTKCESVPFFWTVLLGKSIRYTGYGEGYTEILFKGKVEERKFLAFYIKDEVVVAAASLMFDPAVARVAELMATGQVISKAQAQADDLSWLQM</sequence>
<reference evidence="10" key="2">
    <citation type="submission" date="2025-08" db="UniProtKB">
        <authorList>
            <consortium name="Ensembl"/>
        </authorList>
    </citation>
    <scope>IDENTIFICATION</scope>
</reference>
<dbReference type="PROSITE" id="PS51296">
    <property type="entry name" value="RIESKE"/>
    <property type="match status" value="1"/>
</dbReference>
<dbReference type="CDD" id="cd03478">
    <property type="entry name" value="Rieske_AIFL_N"/>
    <property type="match status" value="1"/>
</dbReference>
<evidence type="ECO:0000256" key="4">
    <source>
        <dbReference type="ARBA" id="ARBA00022723"/>
    </source>
</evidence>
<keyword evidence="11" id="KW-1185">Reference proteome</keyword>
<organism evidence="10 11">
    <name type="scientific">Gasterosteus aculeatus aculeatus</name>
    <name type="common">three-spined stickleback</name>
    <dbReference type="NCBI Taxonomy" id="481459"/>
    <lineage>
        <taxon>Eukaryota</taxon>
        <taxon>Metazoa</taxon>
        <taxon>Chordata</taxon>
        <taxon>Craniata</taxon>
        <taxon>Vertebrata</taxon>
        <taxon>Euteleostomi</taxon>
        <taxon>Actinopterygii</taxon>
        <taxon>Neopterygii</taxon>
        <taxon>Teleostei</taxon>
        <taxon>Neoteleostei</taxon>
        <taxon>Acanthomorphata</taxon>
        <taxon>Eupercaria</taxon>
        <taxon>Perciformes</taxon>
        <taxon>Cottioidei</taxon>
        <taxon>Gasterosteales</taxon>
        <taxon>Gasterosteidae</taxon>
        <taxon>Gasterosteus</taxon>
    </lineage>
</organism>
<keyword evidence="5" id="KW-0274">FAD</keyword>
<keyword evidence="7" id="KW-0408">Iron</keyword>
<keyword evidence="8" id="KW-0411">Iron-sulfur</keyword>
<proteinExistence type="inferred from homology"/>
<dbReference type="PRINTS" id="PR00469">
    <property type="entry name" value="PNDRDTASEII"/>
</dbReference>